<evidence type="ECO:0000259" key="1">
    <source>
        <dbReference type="Pfam" id="PF06938"/>
    </source>
</evidence>
<proteinExistence type="predicted"/>
<sequence>MTGYGPKQGKNNGGGAKIAMSDAEMMRGEELPPGLAALVERAGKSGRGIPPVEKWHPSFCADLDIRIASDGRWYYLGSPIGREPLVRLFASVLRKDGDGRHYLVTPVEKIGITVEDAPFVAVEMHVGGSGKTQRMTLRTNVGDVVEAGPDNPLRFALEGGTDGLKPYVLVRGRLEALFSRPLLHQLAEHFEEEDVGGRKMYGVWSGGTFFPVATVDELAAQGETA</sequence>
<gene>
    <name evidence="3" type="ORF">GR183_00195</name>
</gene>
<dbReference type="Gene3D" id="2.20.70.10">
    <property type="match status" value="1"/>
</dbReference>
<name>A0A7X3LQM8_9HYPH</name>
<dbReference type="Gene3D" id="3.10.540.10">
    <property type="entry name" value="duf1285 like domain"/>
    <property type="match status" value="1"/>
</dbReference>
<dbReference type="AlphaFoldDB" id="A0A7X3LQM8"/>
<protein>
    <submittedName>
        <fullName evidence="3">DUF1285 domain-containing protein</fullName>
    </submittedName>
</protein>
<dbReference type="InterPro" id="IPR048342">
    <property type="entry name" value="DUF1285_C"/>
</dbReference>
<keyword evidence="4" id="KW-1185">Reference proteome</keyword>
<dbReference type="Pfam" id="PF21028">
    <property type="entry name" value="DUF1285_C"/>
    <property type="match status" value="1"/>
</dbReference>
<dbReference type="InterPro" id="IPR010707">
    <property type="entry name" value="DUF1285"/>
</dbReference>
<dbReference type="EMBL" id="WUMV01000001">
    <property type="protein sequence ID" value="MXN63308.1"/>
    <property type="molecule type" value="Genomic_DNA"/>
</dbReference>
<evidence type="ECO:0000259" key="2">
    <source>
        <dbReference type="Pfam" id="PF21028"/>
    </source>
</evidence>
<feature type="domain" description="DUF1285" evidence="1">
    <location>
        <begin position="50"/>
        <end position="117"/>
    </location>
</feature>
<evidence type="ECO:0000313" key="3">
    <source>
        <dbReference type="EMBL" id="MXN63308.1"/>
    </source>
</evidence>
<dbReference type="InterPro" id="IPR048341">
    <property type="entry name" value="DUF1285_N"/>
</dbReference>
<accession>A0A7X3LQM8</accession>
<dbReference type="InterPro" id="IPR023361">
    <property type="entry name" value="DUF1285_beta_roll_sf"/>
</dbReference>
<dbReference type="PIRSF" id="PIRSF029557">
    <property type="entry name" value="UCP029557"/>
    <property type="match status" value="1"/>
</dbReference>
<reference evidence="3 4" key="1">
    <citation type="submission" date="2019-12" db="EMBL/GenBank/DDBJ databases">
        <authorList>
            <person name="Li M."/>
        </authorList>
    </citation>
    <scope>NUCLEOTIDE SEQUENCE [LARGE SCALE GENOMIC DNA]</scope>
    <source>
        <strain evidence="3 4">GBMRC 2046</strain>
    </source>
</reference>
<feature type="domain" description="DUF1285" evidence="2">
    <location>
        <begin position="118"/>
        <end position="212"/>
    </location>
</feature>
<dbReference type="Pfam" id="PF06938">
    <property type="entry name" value="DUF1285_N"/>
    <property type="match status" value="1"/>
</dbReference>
<dbReference type="Gene3D" id="2.30.270.10">
    <property type="entry name" value="duf1285 protein"/>
    <property type="match status" value="1"/>
</dbReference>
<evidence type="ECO:0000313" key="4">
    <source>
        <dbReference type="Proteomes" id="UP000433101"/>
    </source>
</evidence>
<dbReference type="Proteomes" id="UP000433101">
    <property type="component" value="Unassembled WGS sequence"/>
</dbReference>
<organism evidence="3 4">
    <name type="scientific">Stappia sediminis</name>
    <dbReference type="NCBI Taxonomy" id="2692190"/>
    <lineage>
        <taxon>Bacteria</taxon>
        <taxon>Pseudomonadati</taxon>
        <taxon>Pseudomonadota</taxon>
        <taxon>Alphaproteobacteria</taxon>
        <taxon>Hyphomicrobiales</taxon>
        <taxon>Stappiaceae</taxon>
        <taxon>Stappia</taxon>
    </lineage>
</organism>
<comment type="caution">
    <text evidence="3">The sequence shown here is derived from an EMBL/GenBank/DDBJ whole genome shotgun (WGS) entry which is preliminary data.</text>
</comment>